<evidence type="ECO:0000256" key="2">
    <source>
        <dbReference type="ARBA" id="ARBA00008093"/>
    </source>
</evidence>
<dbReference type="EMBL" id="QQNB01000002">
    <property type="protein sequence ID" value="RDE05503.1"/>
    <property type="molecule type" value="Genomic_DNA"/>
</dbReference>
<evidence type="ECO:0000256" key="7">
    <source>
        <dbReference type="PIRNR" id="PIRNR002560"/>
    </source>
</evidence>
<comment type="catalytic activity">
    <reaction evidence="7">
        <text>4 Fe(2+) + O2 + 4 H(+) = 4 Fe(3+) + 2 H2O</text>
        <dbReference type="Rhea" id="RHEA:11148"/>
        <dbReference type="ChEBI" id="CHEBI:15377"/>
        <dbReference type="ChEBI" id="CHEBI:15378"/>
        <dbReference type="ChEBI" id="CHEBI:15379"/>
        <dbReference type="ChEBI" id="CHEBI:29033"/>
        <dbReference type="ChEBI" id="CHEBI:29034"/>
        <dbReference type="EC" id="1.16.3.1"/>
    </reaction>
</comment>
<keyword evidence="6 7" id="KW-0408">Iron</keyword>
<feature type="binding site" evidence="8">
    <location>
        <position position="51"/>
    </location>
    <ligand>
        <name>Fe cation</name>
        <dbReference type="ChEBI" id="CHEBI:24875"/>
        <label>1</label>
    </ligand>
</feature>
<dbReference type="InterPro" id="IPR002024">
    <property type="entry name" value="Bacterioferritin"/>
</dbReference>
<feature type="binding site" evidence="8">
    <location>
        <position position="54"/>
    </location>
    <ligand>
        <name>Fe cation</name>
        <dbReference type="ChEBI" id="CHEBI:24875"/>
        <label>1</label>
    </ligand>
</feature>
<dbReference type="GO" id="GO:0020037">
    <property type="term" value="F:heme binding"/>
    <property type="evidence" value="ECO:0007669"/>
    <property type="project" value="TreeGrafter"/>
</dbReference>
<dbReference type="Proteomes" id="UP000253918">
    <property type="component" value="Unassembled WGS sequence"/>
</dbReference>
<feature type="binding site" evidence="8">
    <location>
        <position position="18"/>
    </location>
    <ligand>
        <name>Fe cation</name>
        <dbReference type="ChEBI" id="CHEBI:24875"/>
        <label>1</label>
    </ligand>
</feature>
<reference evidence="11 12" key="1">
    <citation type="submission" date="2018-07" db="EMBL/GenBank/DDBJ databases">
        <title>a novel species of Sphingomonas isolated from the rhizosphere soil of Araceae plant.</title>
        <authorList>
            <person name="Zhiyong W."/>
            <person name="Qinglan Z."/>
            <person name="Zhiwei F."/>
            <person name="Ding X."/>
            <person name="Gejiao W."/>
            <person name="Shixue Z."/>
        </authorList>
    </citation>
    <scope>NUCLEOTIDE SEQUENCE [LARGE SCALE GENOMIC DNA]</scope>
    <source>
        <strain evidence="11 12">WZY 27</strain>
    </source>
</reference>
<comment type="function">
    <text evidence="7">Iron-storage protein, whose ferroxidase center binds Fe(2+), oxidizes it using dioxygen to Fe(3+), and participates in the subsequent Fe(3+) oxide mineral core formation within the central cavity of the BFR protein shell.</text>
</comment>
<dbReference type="RefSeq" id="WP_114687573.1">
    <property type="nucleotide sequence ID" value="NZ_QQNB01000002.1"/>
</dbReference>
<comment type="caution">
    <text evidence="11">The sequence shown here is derived from an EMBL/GenBank/DDBJ whole genome shotgun (WGS) entry which is preliminary data.</text>
</comment>
<evidence type="ECO:0000313" key="12">
    <source>
        <dbReference type="Proteomes" id="UP000253918"/>
    </source>
</evidence>
<evidence type="ECO:0000259" key="10">
    <source>
        <dbReference type="PROSITE" id="PS50905"/>
    </source>
</evidence>
<feature type="binding site" evidence="8">
    <location>
        <position position="51"/>
    </location>
    <ligand>
        <name>Fe cation</name>
        <dbReference type="ChEBI" id="CHEBI:24875"/>
        <label>2</label>
    </ligand>
</feature>
<evidence type="ECO:0000256" key="9">
    <source>
        <dbReference type="RuleBase" id="RU000623"/>
    </source>
</evidence>
<feature type="binding site" description="axial binding residue" evidence="8">
    <location>
        <position position="52"/>
    </location>
    <ligand>
        <name>heme b</name>
        <dbReference type="ChEBI" id="CHEBI:60344"/>
        <note>ligand shared between dimeric partners</note>
    </ligand>
    <ligandPart>
        <name>Fe</name>
        <dbReference type="ChEBI" id="CHEBI:18248"/>
    </ligandPart>
</feature>
<keyword evidence="5 7" id="KW-0479">Metal-binding</keyword>
<feature type="binding site" evidence="8">
    <location>
        <position position="127"/>
    </location>
    <ligand>
        <name>Fe cation</name>
        <dbReference type="ChEBI" id="CHEBI:24875"/>
        <label>2</label>
    </ligand>
</feature>
<dbReference type="GO" id="GO:0006826">
    <property type="term" value="P:iron ion transport"/>
    <property type="evidence" value="ECO:0007669"/>
    <property type="project" value="InterPro"/>
</dbReference>
<keyword evidence="4 9" id="KW-0349">Heme</keyword>
<dbReference type="InterPro" id="IPR012347">
    <property type="entry name" value="Ferritin-like"/>
</dbReference>
<dbReference type="Pfam" id="PF00210">
    <property type="entry name" value="Ferritin"/>
    <property type="match status" value="1"/>
</dbReference>
<dbReference type="GO" id="GO:0004322">
    <property type="term" value="F:ferroxidase activity"/>
    <property type="evidence" value="ECO:0007669"/>
    <property type="project" value="UniProtKB-EC"/>
</dbReference>
<evidence type="ECO:0000256" key="5">
    <source>
        <dbReference type="ARBA" id="ARBA00022723"/>
    </source>
</evidence>
<comment type="similarity">
    <text evidence="2 7 9">Belongs to the bacterioferritin family.</text>
</comment>
<evidence type="ECO:0000256" key="1">
    <source>
        <dbReference type="ARBA" id="ARBA00001970"/>
    </source>
</evidence>
<evidence type="ECO:0000256" key="6">
    <source>
        <dbReference type="ARBA" id="ARBA00023004"/>
    </source>
</evidence>
<dbReference type="InterPro" id="IPR008331">
    <property type="entry name" value="Ferritin_DPS_dom"/>
</dbReference>
<accession>A0A369VTU9</accession>
<feature type="binding site" evidence="8">
    <location>
        <position position="94"/>
    </location>
    <ligand>
        <name>Fe cation</name>
        <dbReference type="ChEBI" id="CHEBI:24875"/>
        <label>2</label>
    </ligand>
</feature>
<feature type="binding site" evidence="8">
    <location>
        <position position="46"/>
    </location>
    <ligand>
        <name>Fe cation</name>
        <dbReference type="ChEBI" id="CHEBI:24875"/>
        <label>3</label>
    </ligand>
</feature>
<dbReference type="OrthoDB" id="9800505at2"/>
<dbReference type="InterPro" id="IPR009078">
    <property type="entry name" value="Ferritin-like_SF"/>
</dbReference>
<dbReference type="PROSITE" id="PS00549">
    <property type="entry name" value="BACTERIOFERRITIN"/>
    <property type="match status" value="1"/>
</dbReference>
<proteinExistence type="inferred from homology"/>
<name>A0A369VTU9_9SPHN</name>
<dbReference type="SUPFAM" id="SSF47240">
    <property type="entry name" value="Ferritin-like"/>
    <property type="match status" value="1"/>
</dbReference>
<dbReference type="PANTHER" id="PTHR30295">
    <property type="entry name" value="BACTERIOFERRITIN"/>
    <property type="match status" value="1"/>
</dbReference>
<dbReference type="NCBIfam" id="TIGR00754">
    <property type="entry name" value="bfr"/>
    <property type="match status" value="1"/>
</dbReference>
<dbReference type="PIRSF" id="PIRSF002560">
    <property type="entry name" value="Bacterioferritin"/>
    <property type="match status" value="1"/>
</dbReference>
<sequence length="171" mass="19857">MKGDPKVIEFLNETLKNELTAINQYWLHYRLFDHWGLHKLAKFERHESIDEMKHADWLAERILFLDGLPNFQLLGRLRIGETVEEALKADLAMEIEAVAQLRAAIAYCEDVKDFVSRDLFARILASEEEHVDTLERQFEMIERMGLGNYVQLNSMSEYDAGHSDAAPYLKA</sequence>
<dbReference type="GO" id="GO:0008199">
    <property type="term" value="F:ferric iron binding"/>
    <property type="evidence" value="ECO:0007669"/>
    <property type="project" value="InterPro"/>
</dbReference>
<evidence type="ECO:0000256" key="4">
    <source>
        <dbReference type="ARBA" id="ARBA00022617"/>
    </source>
</evidence>
<dbReference type="Gene3D" id="1.20.1260.10">
    <property type="match status" value="1"/>
</dbReference>
<dbReference type="GO" id="GO:0006879">
    <property type="term" value="P:intracellular iron ion homeostasis"/>
    <property type="evidence" value="ECO:0007669"/>
    <property type="project" value="UniProtKB-KW"/>
</dbReference>
<feature type="binding site" evidence="8">
    <location>
        <position position="127"/>
    </location>
    <ligand>
        <name>Fe cation</name>
        <dbReference type="ChEBI" id="CHEBI:24875"/>
        <label>1</label>
    </ligand>
</feature>
<dbReference type="GO" id="GO:0005829">
    <property type="term" value="C:cytosol"/>
    <property type="evidence" value="ECO:0007669"/>
    <property type="project" value="TreeGrafter"/>
</dbReference>
<dbReference type="AlphaFoldDB" id="A0A369VTU9"/>
<dbReference type="CDD" id="cd00907">
    <property type="entry name" value="Bacterioferritin"/>
    <property type="match status" value="1"/>
</dbReference>
<evidence type="ECO:0000256" key="8">
    <source>
        <dbReference type="PIRSR" id="PIRSR002560-1"/>
    </source>
</evidence>
<dbReference type="PANTHER" id="PTHR30295:SF0">
    <property type="entry name" value="BACTERIOFERRITIN"/>
    <property type="match status" value="1"/>
</dbReference>
<gene>
    <name evidence="11" type="primary">bfr</name>
    <name evidence="11" type="ORF">DVW87_09695</name>
</gene>
<organism evidence="11 12">
    <name type="scientific">Sphingomonas aracearum</name>
    <dbReference type="NCBI Taxonomy" id="2283317"/>
    <lineage>
        <taxon>Bacteria</taxon>
        <taxon>Pseudomonadati</taxon>
        <taxon>Pseudomonadota</taxon>
        <taxon>Alphaproteobacteria</taxon>
        <taxon>Sphingomonadales</taxon>
        <taxon>Sphingomonadaceae</taxon>
        <taxon>Sphingomonas</taxon>
    </lineage>
</organism>
<keyword evidence="12" id="KW-1185">Reference proteome</keyword>
<dbReference type="GO" id="GO:0140315">
    <property type="term" value="F:iron ion sequestering activity"/>
    <property type="evidence" value="ECO:0007669"/>
    <property type="project" value="UniProtKB-ARBA"/>
</dbReference>
<feature type="binding site" evidence="8">
    <location>
        <position position="50"/>
    </location>
    <ligand>
        <name>Fe cation</name>
        <dbReference type="ChEBI" id="CHEBI:24875"/>
        <label>3</label>
    </ligand>
</feature>
<dbReference type="InterPro" id="IPR009040">
    <property type="entry name" value="Ferritin-like_diiron"/>
</dbReference>
<dbReference type="FunFam" id="1.20.1260.10:FF:000005">
    <property type="entry name" value="Bacterioferritin"/>
    <property type="match status" value="1"/>
</dbReference>
<comment type="cofactor">
    <cofactor evidence="1">
        <name>heme b</name>
        <dbReference type="ChEBI" id="CHEBI:60344"/>
    </cofactor>
</comment>
<keyword evidence="3 7" id="KW-0409">Iron storage</keyword>
<feature type="domain" description="Ferritin-like diiron" evidence="10">
    <location>
        <begin position="1"/>
        <end position="145"/>
    </location>
</feature>
<evidence type="ECO:0000256" key="3">
    <source>
        <dbReference type="ARBA" id="ARBA00022434"/>
    </source>
</evidence>
<dbReference type="PROSITE" id="PS50905">
    <property type="entry name" value="FERRITIN_LIKE"/>
    <property type="match status" value="1"/>
</dbReference>
<dbReference type="PRINTS" id="PR00601">
    <property type="entry name" value="BACFERRITIN"/>
</dbReference>
<evidence type="ECO:0000313" key="11">
    <source>
        <dbReference type="EMBL" id="RDE05503.1"/>
    </source>
</evidence>
<dbReference type="EC" id="1.16.3.1" evidence="7"/>
<protein>
    <recommendedName>
        <fullName evidence="7 9">Bacterioferritin</fullName>
        <ecNumber evidence="7">1.16.3.1</ecNumber>
    </recommendedName>
</protein>
<feature type="binding site" evidence="8">
    <location>
        <position position="130"/>
    </location>
    <ligand>
        <name>Fe cation</name>
        <dbReference type="ChEBI" id="CHEBI:24875"/>
        <label>2</label>
    </ligand>
</feature>